<evidence type="ECO:0000313" key="2">
    <source>
        <dbReference type="EMBL" id="GEO04479.1"/>
    </source>
</evidence>
<keyword evidence="3" id="KW-1185">Reference proteome</keyword>
<evidence type="ECO:0000259" key="1">
    <source>
        <dbReference type="Pfam" id="PF18478"/>
    </source>
</evidence>
<reference evidence="2 3" key="1">
    <citation type="submission" date="2019-07" db="EMBL/GenBank/DDBJ databases">
        <title>Whole genome shotgun sequence of Adhaeribacter aerolatus NBRC 106133.</title>
        <authorList>
            <person name="Hosoyama A."/>
            <person name="Uohara A."/>
            <person name="Ohji S."/>
            <person name="Ichikawa N."/>
        </authorList>
    </citation>
    <scope>NUCLEOTIDE SEQUENCE [LARGE SCALE GENOMIC DNA]</scope>
    <source>
        <strain evidence="2 3">NBRC 106133</strain>
    </source>
</reference>
<dbReference type="AlphaFoldDB" id="A0A512AXN4"/>
<feature type="domain" description="VapC45 PIN like" evidence="1">
    <location>
        <begin position="1"/>
        <end position="88"/>
    </location>
</feature>
<dbReference type="InterPro" id="IPR041375">
    <property type="entry name" value="VapC45_PIN-like"/>
</dbReference>
<sequence length="135" mass="15582">MIIYLDENMPSSLADALNILQAPRNTESRKIEVKSIKKVFGAGTKDEDWIPIARKECAIVITQDYNIQRTRHQKALCDANNLGLFYLRSPSKSGLLYWDMVGLLIEQWPEITKICFKESKPFAYRCSLRKSLEKI</sequence>
<dbReference type="Proteomes" id="UP000321532">
    <property type="component" value="Unassembled WGS sequence"/>
</dbReference>
<accession>A0A512AXN4</accession>
<dbReference type="OrthoDB" id="839282at2"/>
<gene>
    <name evidence="2" type="ORF">AAE02nite_21430</name>
</gene>
<dbReference type="RefSeq" id="WP_146897749.1">
    <property type="nucleotide sequence ID" value="NZ_BJYS01000015.1"/>
</dbReference>
<name>A0A512AXN4_9BACT</name>
<dbReference type="Pfam" id="PF18478">
    <property type="entry name" value="PIN_10"/>
    <property type="match status" value="1"/>
</dbReference>
<proteinExistence type="predicted"/>
<protein>
    <recommendedName>
        <fullName evidence="1">VapC45 PIN like domain-containing protein</fullName>
    </recommendedName>
</protein>
<comment type="caution">
    <text evidence="2">The sequence shown here is derived from an EMBL/GenBank/DDBJ whole genome shotgun (WGS) entry which is preliminary data.</text>
</comment>
<organism evidence="2 3">
    <name type="scientific">Adhaeribacter aerolatus</name>
    <dbReference type="NCBI Taxonomy" id="670289"/>
    <lineage>
        <taxon>Bacteria</taxon>
        <taxon>Pseudomonadati</taxon>
        <taxon>Bacteroidota</taxon>
        <taxon>Cytophagia</taxon>
        <taxon>Cytophagales</taxon>
        <taxon>Hymenobacteraceae</taxon>
        <taxon>Adhaeribacter</taxon>
    </lineage>
</organism>
<evidence type="ECO:0000313" key="3">
    <source>
        <dbReference type="Proteomes" id="UP000321532"/>
    </source>
</evidence>
<dbReference type="EMBL" id="BJYS01000015">
    <property type="protein sequence ID" value="GEO04479.1"/>
    <property type="molecule type" value="Genomic_DNA"/>
</dbReference>